<evidence type="ECO:0000313" key="2">
    <source>
        <dbReference type="EMBL" id="SFS14052.1"/>
    </source>
</evidence>
<sequence>MILPLLAIPAFIVLGRSDFFLHHGASVWVQSNDAVFDMHDRDCDVLVFGDSTAMTGINPDVVQSHTGYKTCNIAVTNAVLAVTNNLALDSFLAHNARPRILLVQLSPDDFQSSSHSWHQTIYAEGLLELLRHGAPSVVRRTLVTHPQEAVAFAGYAAGFTAYYSIKDVWFHVTHLRSEEDNVRVRNGFFTPPAKARTFCDPSEAFADPTEGAFSRSMVQKLRTDYGERSGLVLVNVAPIPSCDQNLAAYEAELDGVTSNSLLPLPIGLFNDGRHYTAMGSTVVSRLIANELNEQVSQNPDLDERVFEGSVSPALRRTSYKAPGKSPSPVREHRQGE</sequence>
<organism evidence="2 3">
    <name type="scientific">Granulicella pectinivorans</name>
    <dbReference type="NCBI Taxonomy" id="474950"/>
    <lineage>
        <taxon>Bacteria</taxon>
        <taxon>Pseudomonadati</taxon>
        <taxon>Acidobacteriota</taxon>
        <taxon>Terriglobia</taxon>
        <taxon>Terriglobales</taxon>
        <taxon>Acidobacteriaceae</taxon>
        <taxon>Granulicella</taxon>
    </lineage>
</organism>
<evidence type="ECO:0000256" key="1">
    <source>
        <dbReference type="SAM" id="MobiDB-lite"/>
    </source>
</evidence>
<gene>
    <name evidence="2" type="ORF">SAMN05421771_2453</name>
</gene>
<accession>A0A1I6MEK2</accession>
<feature type="region of interest" description="Disordered" evidence="1">
    <location>
        <begin position="298"/>
        <end position="336"/>
    </location>
</feature>
<proteinExistence type="predicted"/>
<dbReference type="Proteomes" id="UP000199024">
    <property type="component" value="Unassembled WGS sequence"/>
</dbReference>
<dbReference type="STRING" id="474950.SAMN05421771_2453"/>
<dbReference type="AlphaFoldDB" id="A0A1I6MEK2"/>
<protein>
    <submittedName>
        <fullName evidence="2">Uncharacterized protein</fullName>
    </submittedName>
</protein>
<keyword evidence="3" id="KW-1185">Reference proteome</keyword>
<reference evidence="2 3" key="1">
    <citation type="submission" date="2016-10" db="EMBL/GenBank/DDBJ databases">
        <authorList>
            <person name="de Groot N.N."/>
        </authorList>
    </citation>
    <scope>NUCLEOTIDE SEQUENCE [LARGE SCALE GENOMIC DNA]</scope>
    <source>
        <strain evidence="2 3">DSM 21001</strain>
    </source>
</reference>
<dbReference type="EMBL" id="FOZL01000001">
    <property type="protein sequence ID" value="SFS14052.1"/>
    <property type="molecule type" value="Genomic_DNA"/>
</dbReference>
<dbReference type="RefSeq" id="WP_175529005.1">
    <property type="nucleotide sequence ID" value="NZ_FOZL01000001.1"/>
</dbReference>
<name>A0A1I6MEK2_9BACT</name>
<evidence type="ECO:0000313" key="3">
    <source>
        <dbReference type="Proteomes" id="UP000199024"/>
    </source>
</evidence>